<accession>A0AAV0RVT7</accession>
<protein>
    <submittedName>
        <fullName evidence="1">Uncharacterized protein</fullName>
    </submittedName>
</protein>
<comment type="caution">
    <text evidence="1">The sequence shown here is derived from an EMBL/GenBank/DDBJ whole genome shotgun (WGS) entry which is preliminary data.</text>
</comment>
<sequence length="134" mass="15315">MAMKKETRDESGVMASWDLNSVDPCYLEHGRLLPRRLYHGAAYMIQLYRLCYFMQATELALQCTQSHPALLPKISEVLKVLEGLVGAVRRRGATSWRVECPTRQGLSVPRGTKVISMKLLRSSLKQWSFQDQDD</sequence>
<reference evidence="1" key="1">
    <citation type="submission" date="2022-08" db="EMBL/GenBank/DDBJ databases">
        <authorList>
            <person name="Gutierrez-Valencia J."/>
        </authorList>
    </citation>
    <scope>NUCLEOTIDE SEQUENCE</scope>
</reference>
<evidence type="ECO:0000313" key="1">
    <source>
        <dbReference type="EMBL" id="CAI0560638.1"/>
    </source>
</evidence>
<dbReference type="Proteomes" id="UP001154282">
    <property type="component" value="Unassembled WGS sequence"/>
</dbReference>
<gene>
    <name evidence="1" type="ORF">LITE_LOCUS49767</name>
</gene>
<organism evidence="1 2">
    <name type="scientific">Linum tenue</name>
    <dbReference type="NCBI Taxonomy" id="586396"/>
    <lineage>
        <taxon>Eukaryota</taxon>
        <taxon>Viridiplantae</taxon>
        <taxon>Streptophyta</taxon>
        <taxon>Embryophyta</taxon>
        <taxon>Tracheophyta</taxon>
        <taxon>Spermatophyta</taxon>
        <taxon>Magnoliopsida</taxon>
        <taxon>eudicotyledons</taxon>
        <taxon>Gunneridae</taxon>
        <taxon>Pentapetalae</taxon>
        <taxon>rosids</taxon>
        <taxon>fabids</taxon>
        <taxon>Malpighiales</taxon>
        <taxon>Linaceae</taxon>
        <taxon>Linum</taxon>
    </lineage>
</organism>
<keyword evidence="2" id="KW-1185">Reference proteome</keyword>
<dbReference type="EMBL" id="CAMGYJ010000011">
    <property type="protein sequence ID" value="CAI0560638.1"/>
    <property type="molecule type" value="Genomic_DNA"/>
</dbReference>
<name>A0AAV0RVT7_9ROSI</name>
<proteinExistence type="predicted"/>
<dbReference type="AlphaFoldDB" id="A0AAV0RVT7"/>
<evidence type="ECO:0000313" key="2">
    <source>
        <dbReference type="Proteomes" id="UP001154282"/>
    </source>
</evidence>